<dbReference type="KEGG" id="bcad:DBX24_06930"/>
<organism evidence="1 2">
    <name type="scientific">Bergeyella cardium</name>
    <dbReference type="NCBI Taxonomy" id="1585976"/>
    <lineage>
        <taxon>Bacteria</taxon>
        <taxon>Pseudomonadati</taxon>
        <taxon>Bacteroidota</taxon>
        <taxon>Flavobacteriia</taxon>
        <taxon>Flavobacteriales</taxon>
        <taxon>Weeksellaceae</taxon>
        <taxon>Bergeyella</taxon>
    </lineage>
</organism>
<evidence type="ECO:0000313" key="1">
    <source>
        <dbReference type="EMBL" id="QHN65631.1"/>
    </source>
</evidence>
<proteinExistence type="predicted"/>
<keyword evidence="1" id="KW-0670">Pyruvate</keyword>
<evidence type="ECO:0000313" key="2">
    <source>
        <dbReference type="Proteomes" id="UP000464318"/>
    </source>
</evidence>
<gene>
    <name evidence="1" type="ORF">DBX24_06930</name>
</gene>
<dbReference type="EMBL" id="CP029149">
    <property type="protein sequence ID" value="QHN65631.1"/>
    <property type="molecule type" value="Genomic_DNA"/>
</dbReference>
<reference evidence="1 2" key="1">
    <citation type="submission" date="2018-04" db="EMBL/GenBank/DDBJ databases">
        <title>Characteristic and Complete Genome Sequencing of A Novel Member of Infective Endocarditis Causative Bacteria: Bergeyella cardium QL-PH.</title>
        <authorList>
            <person name="Pan H."/>
            <person name="Sun E."/>
            <person name="Zhang Y."/>
        </authorList>
    </citation>
    <scope>NUCLEOTIDE SEQUENCE [LARGE SCALE GENOMIC DNA]</scope>
    <source>
        <strain evidence="1 2">HPQL</strain>
    </source>
</reference>
<name>A0A6P1QXM7_9FLAO</name>
<dbReference type="Proteomes" id="UP000464318">
    <property type="component" value="Chromosome"/>
</dbReference>
<dbReference type="OrthoDB" id="1270687at2"/>
<sequence length="190" mass="21367">MKRKRLAVFALIFLVGGLGWAGAQVLASGRGMQNFQQEREETVLYFSPEVFPDVEEIKEPTNLAFFSALTDKVASLKGRKVLRVDAMMSFEEISPEIIREYCKNNGASYAVLPRVKYFKVGFGKYVFSNQVVVSMKLYDAEGSLITETEYNTYRKNMRLLGSAENSVQVGTKGAINDLAKKLRKALRKAK</sequence>
<keyword evidence="2" id="KW-1185">Reference proteome</keyword>
<accession>A0A6P1QXM7</accession>
<dbReference type="RefSeq" id="WP_160224389.1">
    <property type="nucleotide sequence ID" value="NZ_CP029149.1"/>
</dbReference>
<dbReference type="AlphaFoldDB" id="A0A6P1QXM7"/>
<protein>
    <submittedName>
        <fullName evidence="1">Pyruvate decarboxylase</fullName>
    </submittedName>
</protein>